<gene>
    <name evidence="1" type="ORF">CNX65_07985</name>
</gene>
<dbReference type="KEGG" id="apre:CNX65_07985"/>
<protein>
    <submittedName>
        <fullName evidence="1">Uncharacterized protein</fullName>
    </submittedName>
</protein>
<evidence type="ECO:0000313" key="2">
    <source>
        <dbReference type="Proteomes" id="UP000218505"/>
    </source>
</evidence>
<dbReference type="RefSeq" id="WP_096492187.1">
    <property type="nucleotide sequence ID" value="NZ_CP023445.1"/>
</dbReference>
<accession>A0A290Z2N7</accession>
<reference evidence="1" key="1">
    <citation type="submission" date="2017-09" db="EMBL/GenBank/DDBJ databases">
        <title>Complete Genome Sequence of ansamitocin-producing Bacterium Actinosynnema pretiosum X47.</title>
        <authorList>
            <person name="Cao G."/>
            <person name="Zong G."/>
            <person name="Zhong C."/>
            <person name="Fu J."/>
        </authorList>
    </citation>
    <scope>NUCLEOTIDE SEQUENCE [LARGE SCALE GENOMIC DNA]</scope>
    <source>
        <strain evidence="1">X47</strain>
    </source>
</reference>
<proteinExistence type="predicted"/>
<dbReference type="AlphaFoldDB" id="A0A290Z2N7"/>
<dbReference type="EMBL" id="CP023445">
    <property type="protein sequence ID" value="ATE53235.1"/>
    <property type="molecule type" value="Genomic_DNA"/>
</dbReference>
<keyword evidence="2" id="KW-1185">Reference proteome</keyword>
<sequence length="161" mass="17151">MRAGAAGPGRGGLGEYYSGLGDARAWRTPVALGLDECGLDDAEFEGLAEVDAPRLRAVSLEFNALRERGGRTLAGAVLPRLWWVGLHDSVVEDGAVVALASGVARRLLELDLERVGQEPAPEPGPIDEELRDQDFQGRRVARHREGVARAVGFARSLVDGG</sequence>
<dbReference type="Proteomes" id="UP000218505">
    <property type="component" value="Chromosome"/>
</dbReference>
<evidence type="ECO:0000313" key="1">
    <source>
        <dbReference type="EMBL" id="ATE53235.1"/>
    </source>
</evidence>
<organism evidence="1 2">
    <name type="scientific">Actinosynnema pretiosum</name>
    <dbReference type="NCBI Taxonomy" id="42197"/>
    <lineage>
        <taxon>Bacteria</taxon>
        <taxon>Bacillati</taxon>
        <taxon>Actinomycetota</taxon>
        <taxon>Actinomycetes</taxon>
        <taxon>Pseudonocardiales</taxon>
        <taxon>Pseudonocardiaceae</taxon>
        <taxon>Actinosynnema</taxon>
    </lineage>
</organism>
<name>A0A290Z2N7_9PSEU</name>